<accession>A0A4R0QXP6</accession>
<dbReference type="SUPFAM" id="SSF48317">
    <property type="entry name" value="Acid phosphatase/Vanadium-dependent haloperoxidase"/>
    <property type="match status" value="1"/>
</dbReference>
<feature type="transmembrane region" description="Helical" evidence="1">
    <location>
        <begin position="69"/>
        <end position="98"/>
    </location>
</feature>
<keyword evidence="4" id="KW-1185">Reference proteome</keyword>
<dbReference type="PANTHER" id="PTHR14969">
    <property type="entry name" value="SPHINGOSINE-1-PHOSPHATE PHOSPHOHYDROLASE"/>
    <property type="match status" value="1"/>
</dbReference>
<dbReference type="PANTHER" id="PTHR14969:SF13">
    <property type="entry name" value="AT30094P"/>
    <property type="match status" value="1"/>
</dbReference>
<evidence type="ECO:0000259" key="2">
    <source>
        <dbReference type="SMART" id="SM00014"/>
    </source>
</evidence>
<dbReference type="InterPro" id="IPR036938">
    <property type="entry name" value="PAP2/HPO_sf"/>
</dbReference>
<keyword evidence="1" id="KW-0472">Membrane</keyword>
<evidence type="ECO:0000313" key="3">
    <source>
        <dbReference type="EMBL" id="TCD54251.1"/>
    </source>
</evidence>
<evidence type="ECO:0000313" key="4">
    <source>
        <dbReference type="Proteomes" id="UP000291289"/>
    </source>
</evidence>
<dbReference type="EMBL" id="RXLP01000019">
    <property type="protein sequence ID" value="TCD54251.1"/>
    <property type="molecule type" value="Genomic_DNA"/>
</dbReference>
<feature type="transmembrane region" description="Helical" evidence="1">
    <location>
        <begin position="207"/>
        <end position="226"/>
    </location>
</feature>
<feature type="transmembrane region" description="Helical" evidence="1">
    <location>
        <begin position="180"/>
        <end position="201"/>
    </location>
</feature>
<evidence type="ECO:0000256" key="1">
    <source>
        <dbReference type="SAM" id="Phobius"/>
    </source>
</evidence>
<gene>
    <name evidence="3" type="ORF">EJ419_04220</name>
</gene>
<dbReference type="Pfam" id="PF01569">
    <property type="entry name" value="PAP2"/>
    <property type="match status" value="1"/>
</dbReference>
<protein>
    <submittedName>
        <fullName evidence="3">Phosphatase PAP2 family protein</fullName>
    </submittedName>
</protein>
<dbReference type="AlphaFoldDB" id="A0A4R0QXP6"/>
<dbReference type="Proteomes" id="UP000291289">
    <property type="component" value="Unassembled WGS sequence"/>
</dbReference>
<name>A0A4R0QXP6_9BIFI</name>
<feature type="transmembrane region" description="Helical" evidence="1">
    <location>
        <begin position="105"/>
        <end position="126"/>
    </location>
</feature>
<organism evidence="3 4">
    <name type="scientific">Alloscardovia theropitheci</name>
    <dbReference type="NCBI Taxonomy" id="2496842"/>
    <lineage>
        <taxon>Bacteria</taxon>
        <taxon>Bacillati</taxon>
        <taxon>Actinomycetota</taxon>
        <taxon>Actinomycetes</taxon>
        <taxon>Bifidobacteriales</taxon>
        <taxon>Bifidobacteriaceae</taxon>
        <taxon>Alloscardovia</taxon>
    </lineage>
</organism>
<keyword evidence="1" id="KW-1133">Transmembrane helix</keyword>
<proteinExistence type="predicted"/>
<dbReference type="Gene3D" id="1.20.144.10">
    <property type="entry name" value="Phosphatidic acid phosphatase type 2/haloperoxidase"/>
    <property type="match status" value="1"/>
</dbReference>
<dbReference type="InterPro" id="IPR000326">
    <property type="entry name" value="PAP2/HPO"/>
</dbReference>
<keyword evidence="1" id="KW-0812">Transmembrane</keyword>
<reference evidence="3 4" key="1">
    <citation type="submission" date="2018-12" db="EMBL/GenBank/DDBJ databases">
        <title>Alloscrdovia theropitheci sp. nov: a novel taxon from the feces of the bleeding-herat monkey (Theropithecus geleda).</title>
        <authorList>
            <person name="Modesto M."/>
        </authorList>
    </citation>
    <scope>NUCLEOTIDE SEQUENCE [LARGE SCALE GENOMIC DNA]</scope>
    <source>
        <strain evidence="3 4">GLDI4/2</strain>
    </source>
</reference>
<dbReference type="OrthoDB" id="5289372at2"/>
<dbReference type="CDD" id="cd03392">
    <property type="entry name" value="PAP2_like_2"/>
    <property type="match status" value="1"/>
</dbReference>
<feature type="transmembrane region" description="Helical" evidence="1">
    <location>
        <begin position="26"/>
        <end position="49"/>
    </location>
</feature>
<dbReference type="SMART" id="SM00014">
    <property type="entry name" value="acidPPc"/>
    <property type="match status" value="1"/>
</dbReference>
<feature type="domain" description="Phosphatidic acid phosphatase type 2/haloperoxidase" evidence="2">
    <location>
        <begin position="103"/>
        <end position="222"/>
    </location>
</feature>
<comment type="caution">
    <text evidence="3">The sequence shown here is derived from an EMBL/GenBank/DDBJ whole genome shotgun (WGS) entry which is preliminary data.</text>
</comment>
<sequence length="254" mass="27948">MSNDMSRNHSTHSTSRARTIETGRKFFAYNGAIFGVIFVLLTAIVWPGLTAGFDLGITRSVVNARNGFFNVLAPLLSTIGGTAVVLVLAIVSLGILVWRKQWLQVKILFAALAGDVIIVTAFKRLVSRMRPDQSFWLGSVEDQQSFPSGHSANNTVLWLTLAIIVSTLAKNEIERSWARVFNVVAVLMPFFIGLSRIYVAHHWTTDVLAGWSLGIAWTSLVAWVYFGELAKINAHSQRPARTISSDSAEQTSQA</sequence>
<feature type="transmembrane region" description="Helical" evidence="1">
    <location>
        <begin position="146"/>
        <end position="168"/>
    </location>
</feature>